<reference evidence="1 2" key="1">
    <citation type="submission" date="2024-02" db="EMBL/GenBank/DDBJ databases">
        <title>Bacterial strain from lacustrine sediment.</title>
        <authorList>
            <person name="Petit C."/>
            <person name="Fadhlaoui K."/>
        </authorList>
    </citation>
    <scope>NUCLEOTIDE SEQUENCE [LARGE SCALE GENOMIC DNA]</scope>
    <source>
        <strain evidence="1 2">IPX-CK</strain>
    </source>
</reference>
<accession>A0ABZ3F1I9</accession>
<keyword evidence="2" id="KW-1185">Reference proteome</keyword>
<dbReference type="EMBL" id="CP146256">
    <property type="protein sequence ID" value="XAH75787.1"/>
    <property type="molecule type" value="Genomic_DNA"/>
</dbReference>
<dbReference type="SUPFAM" id="SSF47413">
    <property type="entry name" value="lambda repressor-like DNA-binding domains"/>
    <property type="match status" value="1"/>
</dbReference>
<gene>
    <name evidence="1" type="ORF">V6984_08555</name>
</gene>
<evidence type="ECO:0000313" key="1">
    <source>
        <dbReference type="EMBL" id="XAH75787.1"/>
    </source>
</evidence>
<name>A0ABZ3F1I9_9FIRM</name>
<dbReference type="CDD" id="cd00093">
    <property type="entry name" value="HTH_XRE"/>
    <property type="match status" value="1"/>
</dbReference>
<evidence type="ECO:0000313" key="2">
    <source>
        <dbReference type="Proteomes" id="UP001451571"/>
    </source>
</evidence>
<dbReference type="RefSeq" id="WP_342759360.1">
    <property type="nucleotide sequence ID" value="NZ_CP146256.1"/>
</dbReference>
<dbReference type="InterPro" id="IPR010982">
    <property type="entry name" value="Lambda_DNA-bd_dom_sf"/>
</dbReference>
<dbReference type="Proteomes" id="UP001451571">
    <property type="component" value="Chromosome"/>
</dbReference>
<proteinExistence type="predicted"/>
<organism evidence="1 2">
    <name type="scientific">Kineothrix sedimenti</name>
    <dbReference type="NCBI Taxonomy" id="3123317"/>
    <lineage>
        <taxon>Bacteria</taxon>
        <taxon>Bacillati</taxon>
        <taxon>Bacillota</taxon>
        <taxon>Clostridia</taxon>
        <taxon>Lachnospirales</taxon>
        <taxon>Lachnospiraceae</taxon>
        <taxon>Kineothrix</taxon>
    </lineage>
</organism>
<sequence>MDMYEYIKQALKIRRLNERQLAFLLDKSPQNINRRLKADMKVSFIESIADFLNCDVDIRFIDRYSKRPLI</sequence>
<protein>
    <submittedName>
        <fullName evidence="1">Helix-turn-helix transcriptional regulator</fullName>
    </submittedName>
</protein>
<dbReference type="InterPro" id="IPR001387">
    <property type="entry name" value="Cro/C1-type_HTH"/>
</dbReference>